<organism evidence="8 9">
    <name type="scientific">Calderihabitans maritimus</name>
    <dbReference type="NCBI Taxonomy" id="1246530"/>
    <lineage>
        <taxon>Bacteria</taxon>
        <taxon>Bacillati</taxon>
        <taxon>Bacillota</taxon>
        <taxon>Clostridia</taxon>
        <taxon>Neomoorellales</taxon>
        <taxon>Calderihabitantaceae</taxon>
        <taxon>Calderihabitans</taxon>
    </lineage>
</organism>
<dbReference type="Proteomes" id="UP000197032">
    <property type="component" value="Unassembled WGS sequence"/>
</dbReference>
<evidence type="ECO:0000256" key="4">
    <source>
        <dbReference type="ARBA" id="ARBA00022705"/>
    </source>
</evidence>
<evidence type="ECO:0000256" key="2">
    <source>
        <dbReference type="ARBA" id="ARBA00022679"/>
    </source>
</evidence>
<reference evidence="9" key="1">
    <citation type="journal article" date="2017" name="Appl. Environ. Microbiol.">
        <title>Genomic analysis of Calderihabitans maritimus KKC1, a thermophilic hydrogenogenic carboxydotrophic bacterium isolated from marine sediment.</title>
        <authorList>
            <person name="Omae K."/>
            <person name="Yoneda Y."/>
            <person name="Fukuyama Y."/>
            <person name="Yoshida T."/>
            <person name="Sako Y."/>
        </authorList>
    </citation>
    <scope>NUCLEOTIDE SEQUENCE [LARGE SCALE GENOMIC DNA]</scope>
    <source>
        <strain evidence="9">KKC1</strain>
    </source>
</reference>
<evidence type="ECO:0000256" key="1">
    <source>
        <dbReference type="ARBA" id="ARBA00012417"/>
    </source>
</evidence>
<dbReference type="InterPro" id="IPR004805">
    <property type="entry name" value="DnaE2/DnaE/PolC"/>
</dbReference>
<evidence type="ECO:0000256" key="3">
    <source>
        <dbReference type="ARBA" id="ARBA00022695"/>
    </source>
</evidence>
<dbReference type="Gene3D" id="1.10.150.870">
    <property type="match status" value="1"/>
</dbReference>
<dbReference type="InterPro" id="IPR011708">
    <property type="entry name" value="DNA_pol3_alpha_NTPase_dom"/>
</dbReference>
<protein>
    <recommendedName>
        <fullName evidence="1">DNA-directed DNA polymerase</fullName>
        <ecNumber evidence="1">2.7.7.7</ecNumber>
    </recommendedName>
</protein>
<dbReference type="GO" id="GO:0003887">
    <property type="term" value="F:DNA-directed DNA polymerase activity"/>
    <property type="evidence" value="ECO:0007669"/>
    <property type="project" value="UniProtKB-KW"/>
</dbReference>
<keyword evidence="5" id="KW-0239">DNA-directed DNA polymerase</keyword>
<dbReference type="OrthoDB" id="9803237at2"/>
<evidence type="ECO:0000256" key="5">
    <source>
        <dbReference type="ARBA" id="ARBA00022932"/>
    </source>
</evidence>
<evidence type="ECO:0000313" key="9">
    <source>
        <dbReference type="Proteomes" id="UP000197032"/>
    </source>
</evidence>
<evidence type="ECO:0000313" key="8">
    <source>
        <dbReference type="EMBL" id="GAW93881.1"/>
    </source>
</evidence>
<accession>A0A1Z5HX23</accession>
<dbReference type="Pfam" id="PF02811">
    <property type="entry name" value="PHP"/>
    <property type="match status" value="1"/>
</dbReference>
<dbReference type="InterPro" id="IPR016195">
    <property type="entry name" value="Pol/histidinol_Pase-like"/>
</dbReference>
<name>A0A1Z5HX23_9FIRM</name>
<keyword evidence="9" id="KW-1185">Reference proteome</keyword>
<dbReference type="InterPro" id="IPR041931">
    <property type="entry name" value="DNA_pol3_alpha_thumb_dom"/>
</dbReference>
<dbReference type="SUPFAM" id="SSF89550">
    <property type="entry name" value="PHP domain-like"/>
    <property type="match status" value="1"/>
</dbReference>
<dbReference type="InterPro" id="IPR004013">
    <property type="entry name" value="PHP_dom"/>
</dbReference>
<comment type="catalytic activity">
    <reaction evidence="6">
        <text>DNA(n) + a 2'-deoxyribonucleoside 5'-triphosphate = DNA(n+1) + diphosphate</text>
        <dbReference type="Rhea" id="RHEA:22508"/>
        <dbReference type="Rhea" id="RHEA-COMP:17339"/>
        <dbReference type="Rhea" id="RHEA-COMP:17340"/>
        <dbReference type="ChEBI" id="CHEBI:33019"/>
        <dbReference type="ChEBI" id="CHEBI:61560"/>
        <dbReference type="ChEBI" id="CHEBI:173112"/>
        <dbReference type="EC" id="2.7.7.7"/>
    </reaction>
</comment>
<comment type="caution">
    <text evidence="8">The sequence shown here is derived from an EMBL/GenBank/DDBJ whole genome shotgun (WGS) entry which is preliminary data.</text>
</comment>
<sequence>MAFIHLHTHSYFSFLDGASSPQELVERAADLGMKALALTDHNNLCGAVEFHRQATRAGIKPLQGVEVNLEGGWHLVLLAQNPSGYSNLCRILTSAHLGNPRGKPEVAFDLLEKYSKDLIALSGCRRGQVSYLLLRKKYLQAREAAKRLINIFGKNNFFLELQQTFLPGDRTLNRYLVQLAENLGVKVVATNNVHYVYKKDFKIHDLLTCIRNLTRLEDIHPERPLNGENYLKSAQEMQEIFIEYPQALRAAQELAEECQPALTLDNNLFPRYPLPPGETAEKFLKRLTFQGAVERYGKITPAIAERLNYELKIIFELGFADYFLLVWDLVRYARQKGIRYAGRGSAADSAVAYCLYITEVDAIRRQLLFERFMSLERGQKPDIDIDFDSRHRDQVARYLSEKYGDEHVAAVCTYNTYQARSALRDLGKVMNFPEEEIDALAKKMPHIPADEISHALEKLPELQDACWRKPRYQKLFDYCRALAGFPRFIGTHLGGIVISREPLVNITPLQKSAKGVVVTQFDKKYVEELGLVKLDLLSLKTLTAIEDTMRNLSLSGWPLDYESIPYDDKKTFAMINQGNTVGVFQLESPAQRALQCRLKASRLEDLVASVALIRPGPIKGNMVEPFIARRKGEEPVSYLHPKLKPILEKTYGVVLFQEQVIEIATAIAGFTPGEADELRRVMSHARSHREMEAIGKQFIQKAIARGIDSKTAETIFSCIKGYASYGFCEAHAAAFASLAYKTAYLACHYPVEFFAALLSNQPMGYYPANTLCQEARRRGIKILPPDINRSQAQFSVEGNGIRVSLSQIKQMTKSVLNAILKAREQAPFSSLDDFRRRVFVPRPILQNLILCGAFDTLHPNRRQLLWKITGEKNVKNIPDFTPEQKQELQYRILGIDIEEHYMARWRPLLQQKGYKNTRELRQFPDRTCIKVAGIVIAPHRPPTRSGRTVVFFSLEDEFGLADVTVFEDVYQIYGNIIFSHPSPPLAVTGILQRRGNGINIIAREVKNMYEELKAK</sequence>
<dbReference type="Gene3D" id="3.20.20.140">
    <property type="entry name" value="Metal-dependent hydrolases"/>
    <property type="match status" value="1"/>
</dbReference>
<dbReference type="Pfam" id="PF14579">
    <property type="entry name" value="HHH_6"/>
    <property type="match status" value="1"/>
</dbReference>
<dbReference type="Pfam" id="PF17657">
    <property type="entry name" value="DNA_pol3_finger"/>
    <property type="match status" value="1"/>
</dbReference>
<dbReference type="InterPro" id="IPR040982">
    <property type="entry name" value="DNA_pol3_finger"/>
</dbReference>
<proteinExistence type="predicted"/>
<dbReference type="GO" id="GO:0008408">
    <property type="term" value="F:3'-5' exonuclease activity"/>
    <property type="evidence" value="ECO:0007669"/>
    <property type="project" value="InterPro"/>
</dbReference>
<dbReference type="InterPro" id="IPR029460">
    <property type="entry name" value="DNAPol_HHH"/>
</dbReference>
<dbReference type="EC" id="2.7.7.7" evidence="1"/>
<evidence type="ECO:0000259" key="7">
    <source>
        <dbReference type="SMART" id="SM00481"/>
    </source>
</evidence>
<evidence type="ECO:0000256" key="6">
    <source>
        <dbReference type="ARBA" id="ARBA00049244"/>
    </source>
</evidence>
<feature type="domain" description="Polymerase/histidinol phosphatase N-terminal" evidence="7">
    <location>
        <begin position="4"/>
        <end position="71"/>
    </location>
</feature>
<dbReference type="NCBIfam" id="TIGR00594">
    <property type="entry name" value="polc"/>
    <property type="match status" value="1"/>
</dbReference>
<dbReference type="GO" id="GO:0006260">
    <property type="term" value="P:DNA replication"/>
    <property type="evidence" value="ECO:0007669"/>
    <property type="project" value="UniProtKB-KW"/>
</dbReference>
<keyword evidence="2" id="KW-0808">Transferase</keyword>
<dbReference type="Gene3D" id="1.10.10.1600">
    <property type="entry name" value="Bacterial DNA polymerase III alpha subunit, thumb domain"/>
    <property type="match status" value="1"/>
</dbReference>
<dbReference type="PANTHER" id="PTHR32294">
    <property type="entry name" value="DNA POLYMERASE III SUBUNIT ALPHA"/>
    <property type="match status" value="1"/>
</dbReference>
<keyword evidence="3" id="KW-0548">Nucleotidyltransferase</keyword>
<dbReference type="RefSeq" id="WP_088554946.1">
    <property type="nucleotide sequence ID" value="NZ_BDGJ01000180.1"/>
</dbReference>
<dbReference type="InterPro" id="IPR003141">
    <property type="entry name" value="Pol/His_phosphatase_N"/>
</dbReference>
<gene>
    <name evidence="8" type="ORF">KKC1_30060</name>
</gene>
<dbReference type="SMART" id="SM00481">
    <property type="entry name" value="POLIIIAc"/>
    <property type="match status" value="1"/>
</dbReference>
<dbReference type="CDD" id="cd04485">
    <property type="entry name" value="DnaE_OBF"/>
    <property type="match status" value="1"/>
</dbReference>
<dbReference type="EMBL" id="BDGJ01000180">
    <property type="protein sequence ID" value="GAW93881.1"/>
    <property type="molecule type" value="Genomic_DNA"/>
</dbReference>
<dbReference type="Pfam" id="PF07733">
    <property type="entry name" value="DNA_pol3_alpha"/>
    <property type="match status" value="1"/>
</dbReference>
<dbReference type="AlphaFoldDB" id="A0A1Z5HX23"/>
<keyword evidence="4" id="KW-0235">DNA replication</keyword>